<sequence>MQVHSQIGYTVHCATGYQARHFIHCGGWWWWWSHSRLLHSTHDDHQHLMQLQRSLSQQLRESQQQPPFNALPGTVDWVPDTRIGIEHVLEKESRVLGPKPPAQRGHWLLATPRAPSRVIVSFQPEIGGTDLNQRSGPRGWERKKTPQPSGNCRLSSLAASRLVVFFFFLSLLFIVPLAWLGLLLERLLSPVHPPGLCGPPESVVFPIPSFAAVGNTENFGPRPPAIQRLLSR</sequence>
<keyword evidence="2" id="KW-1133">Transmembrane helix</keyword>
<reference evidence="3" key="2">
    <citation type="submission" date="2023-06" db="EMBL/GenBank/DDBJ databases">
        <authorList>
            <consortium name="Lawrence Berkeley National Laboratory"/>
            <person name="Haridas S."/>
            <person name="Hensen N."/>
            <person name="Bonometti L."/>
            <person name="Westerberg I."/>
            <person name="Brannstrom I.O."/>
            <person name="Guillou S."/>
            <person name="Cros-Aarteil S."/>
            <person name="Calhoun S."/>
            <person name="Kuo A."/>
            <person name="Mondo S."/>
            <person name="Pangilinan J."/>
            <person name="Riley R."/>
            <person name="Labutti K."/>
            <person name="Andreopoulos B."/>
            <person name="Lipzen A."/>
            <person name="Chen C."/>
            <person name="Yanf M."/>
            <person name="Daum C."/>
            <person name="Ng V."/>
            <person name="Clum A."/>
            <person name="Steindorff A."/>
            <person name="Ohm R."/>
            <person name="Martin F."/>
            <person name="Silar P."/>
            <person name="Natvig D."/>
            <person name="Lalanne C."/>
            <person name="Gautier V."/>
            <person name="Ament-Velasquez S.L."/>
            <person name="Kruys A."/>
            <person name="Hutchinson M.I."/>
            <person name="Powell A.J."/>
            <person name="Barry K."/>
            <person name="Miller A.N."/>
            <person name="Grigoriev I.V."/>
            <person name="Debuchy R."/>
            <person name="Gladieux P."/>
            <person name="Thoren M.H."/>
            <person name="Johannesson H."/>
        </authorList>
    </citation>
    <scope>NUCLEOTIDE SEQUENCE</scope>
    <source>
        <strain evidence="3">CBS 314.62</strain>
    </source>
</reference>
<keyword evidence="2" id="KW-0812">Transmembrane</keyword>
<evidence type="ECO:0000313" key="4">
    <source>
        <dbReference type="Proteomes" id="UP001270362"/>
    </source>
</evidence>
<dbReference type="AlphaFoldDB" id="A0AAE0X2K2"/>
<name>A0AAE0X2K2_9PEZI</name>
<accession>A0AAE0X2K2</accession>
<feature type="transmembrane region" description="Helical" evidence="2">
    <location>
        <begin position="162"/>
        <end position="184"/>
    </location>
</feature>
<proteinExistence type="predicted"/>
<evidence type="ECO:0000256" key="1">
    <source>
        <dbReference type="SAM" id="MobiDB-lite"/>
    </source>
</evidence>
<reference evidence="3" key="1">
    <citation type="journal article" date="2023" name="Mol. Phylogenet. Evol.">
        <title>Genome-scale phylogeny and comparative genomics of the fungal order Sordariales.</title>
        <authorList>
            <person name="Hensen N."/>
            <person name="Bonometti L."/>
            <person name="Westerberg I."/>
            <person name="Brannstrom I.O."/>
            <person name="Guillou S."/>
            <person name="Cros-Aarteil S."/>
            <person name="Calhoun S."/>
            <person name="Haridas S."/>
            <person name="Kuo A."/>
            <person name="Mondo S."/>
            <person name="Pangilinan J."/>
            <person name="Riley R."/>
            <person name="LaButti K."/>
            <person name="Andreopoulos B."/>
            <person name="Lipzen A."/>
            <person name="Chen C."/>
            <person name="Yan M."/>
            <person name="Daum C."/>
            <person name="Ng V."/>
            <person name="Clum A."/>
            <person name="Steindorff A."/>
            <person name="Ohm R.A."/>
            <person name="Martin F."/>
            <person name="Silar P."/>
            <person name="Natvig D.O."/>
            <person name="Lalanne C."/>
            <person name="Gautier V."/>
            <person name="Ament-Velasquez S.L."/>
            <person name="Kruys A."/>
            <person name="Hutchinson M.I."/>
            <person name="Powell A.J."/>
            <person name="Barry K."/>
            <person name="Miller A.N."/>
            <person name="Grigoriev I.V."/>
            <person name="Debuchy R."/>
            <person name="Gladieux P."/>
            <person name="Hiltunen Thoren M."/>
            <person name="Johannesson H."/>
        </authorList>
    </citation>
    <scope>NUCLEOTIDE SEQUENCE</scope>
    <source>
        <strain evidence="3">CBS 314.62</strain>
    </source>
</reference>
<keyword evidence="2" id="KW-0472">Membrane</keyword>
<keyword evidence="4" id="KW-1185">Reference proteome</keyword>
<dbReference type="EMBL" id="JAULSO010000004">
    <property type="protein sequence ID" value="KAK3683613.1"/>
    <property type="molecule type" value="Genomic_DNA"/>
</dbReference>
<organism evidence="3 4">
    <name type="scientific">Podospora appendiculata</name>
    <dbReference type="NCBI Taxonomy" id="314037"/>
    <lineage>
        <taxon>Eukaryota</taxon>
        <taxon>Fungi</taxon>
        <taxon>Dikarya</taxon>
        <taxon>Ascomycota</taxon>
        <taxon>Pezizomycotina</taxon>
        <taxon>Sordariomycetes</taxon>
        <taxon>Sordariomycetidae</taxon>
        <taxon>Sordariales</taxon>
        <taxon>Podosporaceae</taxon>
        <taxon>Podospora</taxon>
    </lineage>
</organism>
<gene>
    <name evidence="3" type="ORF">B0T22DRAFT_254684</name>
</gene>
<dbReference type="Proteomes" id="UP001270362">
    <property type="component" value="Unassembled WGS sequence"/>
</dbReference>
<evidence type="ECO:0000256" key="2">
    <source>
        <dbReference type="SAM" id="Phobius"/>
    </source>
</evidence>
<feature type="region of interest" description="Disordered" evidence="1">
    <location>
        <begin position="127"/>
        <end position="150"/>
    </location>
</feature>
<comment type="caution">
    <text evidence="3">The sequence shown here is derived from an EMBL/GenBank/DDBJ whole genome shotgun (WGS) entry which is preliminary data.</text>
</comment>
<protein>
    <submittedName>
        <fullName evidence="3">Uncharacterized protein</fullName>
    </submittedName>
</protein>
<evidence type="ECO:0000313" key="3">
    <source>
        <dbReference type="EMBL" id="KAK3683613.1"/>
    </source>
</evidence>